<dbReference type="Proteomes" id="UP001519887">
    <property type="component" value="Unassembled WGS sequence"/>
</dbReference>
<gene>
    <name evidence="1" type="ORF">K0U00_27280</name>
</gene>
<sequence>MEPVISYYSSFDEWGRLDREPGDEACRQLNRMLLEAAEDPSILGASSHLLYIGRRT</sequence>
<name>A0ABS7CA20_9BACL</name>
<dbReference type="EMBL" id="JAHZIK010000951">
    <property type="protein sequence ID" value="MBW7457749.1"/>
    <property type="molecule type" value="Genomic_DNA"/>
</dbReference>
<keyword evidence="2" id="KW-1185">Reference proteome</keyword>
<dbReference type="RefSeq" id="WP_210045171.1">
    <property type="nucleotide sequence ID" value="NZ_JBHLVU010000013.1"/>
</dbReference>
<accession>A0ABS7CA20</accession>
<reference evidence="1 2" key="1">
    <citation type="submission" date="2021-07" db="EMBL/GenBank/DDBJ databases">
        <title>Paenibacillus radiodurans sp. nov., isolated from the southeastern edge of Tengger Desert.</title>
        <authorList>
            <person name="Zhang G."/>
        </authorList>
    </citation>
    <scope>NUCLEOTIDE SEQUENCE [LARGE SCALE GENOMIC DNA]</scope>
    <source>
        <strain evidence="1 2">CCM 7311</strain>
    </source>
</reference>
<evidence type="ECO:0000313" key="1">
    <source>
        <dbReference type="EMBL" id="MBW7457749.1"/>
    </source>
</evidence>
<proteinExistence type="predicted"/>
<evidence type="ECO:0000313" key="2">
    <source>
        <dbReference type="Proteomes" id="UP001519887"/>
    </source>
</evidence>
<protein>
    <submittedName>
        <fullName evidence="1">Uncharacterized protein</fullName>
    </submittedName>
</protein>
<organism evidence="1 2">
    <name type="scientific">Paenibacillus sepulcri</name>
    <dbReference type="NCBI Taxonomy" id="359917"/>
    <lineage>
        <taxon>Bacteria</taxon>
        <taxon>Bacillati</taxon>
        <taxon>Bacillota</taxon>
        <taxon>Bacilli</taxon>
        <taxon>Bacillales</taxon>
        <taxon>Paenibacillaceae</taxon>
        <taxon>Paenibacillus</taxon>
    </lineage>
</organism>
<comment type="caution">
    <text evidence="1">The sequence shown here is derived from an EMBL/GenBank/DDBJ whole genome shotgun (WGS) entry which is preliminary data.</text>
</comment>